<dbReference type="InterPro" id="IPR036195">
    <property type="entry name" value="AbfB_ABD_sf"/>
</dbReference>
<accession>A0A919MLN4</accession>
<protein>
    <recommendedName>
        <fullName evidence="3">Alpha-L-arabinofuranosidase B arabinose-binding domain-containing protein</fullName>
    </recommendedName>
</protein>
<feature type="transmembrane region" description="Helical" evidence="2">
    <location>
        <begin position="83"/>
        <end position="102"/>
    </location>
</feature>
<dbReference type="Pfam" id="PF05270">
    <property type="entry name" value="AbfB"/>
    <property type="match status" value="1"/>
</dbReference>
<keyword evidence="2" id="KW-0812">Transmembrane</keyword>
<feature type="region of interest" description="Disordered" evidence="1">
    <location>
        <begin position="18"/>
        <end position="53"/>
    </location>
</feature>
<proteinExistence type="predicted"/>
<feature type="compositionally biased region" description="Pro residues" evidence="1">
    <location>
        <begin position="39"/>
        <end position="53"/>
    </location>
</feature>
<dbReference type="GO" id="GO:0046556">
    <property type="term" value="F:alpha-L-arabinofuranosidase activity"/>
    <property type="evidence" value="ECO:0007669"/>
    <property type="project" value="InterPro"/>
</dbReference>
<keyword evidence="5" id="KW-1185">Reference proteome</keyword>
<feature type="compositionally biased region" description="Low complexity" evidence="1">
    <location>
        <begin position="127"/>
        <end position="145"/>
    </location>
</feature>
<comment type="caution">
    <text evidence="4">The sequence shown here is derived from an EMBL/GenBank/DDBJ whole genome shotgun (WGS) entry which is preliminary data.</text>
</comment>
<reference evidence="4" key="1">
    <citation type="submission" date="2021-01" db="EMBL/GenBank/DDBJ databases">
        <title>Whole genome shotgun sequence of Actinoplanes nipponensis NBRC 14063.</title>
        <authorList>
            <person name="Komaki H."/>
            <person name="Tamura T."/>
        </authorList>
    </citation>
    <scope>NUCLEOTIDE SEQUENCE</scope>
    <source>
        <strain evidence="4">NBRC 14063</strain>
    </source>
</reference>
<dbReference type="EMBL" id="BOMQ01000028">
    <property type="protein sequence ID" value="GIE48997.1"/>
    <property type="molecule type" value="Genomic_DNA"/>
</dbReference>
<dbReference type="Proteomes" id="UP000647172">
    <property type="component" value="Unassembled WGS sequence"/>
</dbReference>
<evidence type="ECO:0000313" key="4">
    <source>
        <dbReference type="EMBL" id="GIE48997.1"/>
    </source>
</evidence>
<organism evidence="4 5">
    <name type="scientific">Actinoplanes nipponensis</name>
    <dbReference type="NCBI Taxonomy" id="135950"/>
    <lineage>
        <taxon>Bacteria</taxon>
        <taxon>Bacillati</taxon>
        <taxon>Actinomycetota</taxon>
        <taxon>Actinomycetes</taxon>
        <taxon>Micromonosporales</taxon>
        <taxon>Micromonosporaceae</taxon>
        <taxon>Actinoplanes</taxon>
    </lineage>
</organism>
<evidence type="ECO:0000259" key="3">
    <source>
        <dbReference type="Pfam" id="PF05270"/>
    </source>
</evidence>
<evidence type="ECO:0000256" key="1">
    <source>
        <dbReference type="SAM" id="MobiDB-lite"/>
    </source>
</evidence>
<sequence length="314" mass="32536">MAPALARPVRLARSVMLPSERIRMSPEDGQPAGSRPDGWVPPPQYFAPPLPPPPPPPAAATVLLPVVEAPTPHRAAASGRLRTVLVAAAVVSALVAVGLAVASGGDERPDPLFVALPPVPTLPVLPGEVPATASPTRRTTAPPTTQVRDEVPTGGATTVRPAPVTSVPPAVVLPVAGQDLGLEPVGRPGRRLRHRNFLARVDAVGPASPALDRADSRFTVRAGRAGGDCLSFESVNYPGYFLRARDAVLRLDRADGGPGYDAEATFCAVPTVSGGFVLRSRAAPDRYVTESDAVLSLTRVAAAQAVAFVVRPPL</sequence>
<evidence type="ECO:0000313" key="5">
    <source>
        <dbReference type="Proteomes" id="UP000647172"/>
    </source>
</evidence>
<gene>
    <name evidence="4" type="ORF">Ani05nite_25310</name>
</gene>
<dbReference type="InterPro" id="IPR007934">
    <property type="entry name" value="AbfB_ABD"/>
</dbReference>
<keyword evidence="2" id="KW-0472">Membrane</keyword>
<evidence type="ECO:0000256" key="2">
    <source>
        <dbReference type="SAM" id="Phobius"/>
    </source>
</evidence>
<dbReference type="CDD" id="cd23399">
    <property type="entry name" value="beta-trefoil_ABD_ABFB"/>
    <property type="match status" value="1"/>
</dbReference>
<feature type="region of interest" description="Disordered" evidence="1">
    <location>
        <begin position="127"/>
        <end position="163"/>
    </location>
</feature>
<dbReference type="Gene3D" id="2.80.10.50">
    <property type="match status" value="1"/>
</dbReference>
<dbReference type="AlphaFoldDB" id="A0A919MLN4"/>
<feature type="domain" description="Alpha-L-arabinofuranosidase B arabinose-binding" evidence="3">
    <location>
        <begin position="185"/>
        <end position="301"/>
    </location>
</feature>
<dbReference type="GO" id="GO:0046373">
    <property type="term" value="P:L-arabinose metabolic process"/>
    <property type="evidence" value="ECO:0007669"/>
    <property type="project" value="InterPro"/>
</dbReference>
<name>A0A919MLN4_9ACTN</name>
<keyword evidence="2" id="KW-1133">Transmembrane helix</keyword>
<dbReference type="SUPFAM" id="SSF110221">
    <property type="entry name" value="AbfB domain"/>
    <property type="match status" value="1"/>
</dbReference>